<feature type="compositionally biased region" description="Low complexity" evidence="3">
    <location>
        <begin position="81"/>
        <end position="92"/>
    </location>
</feature>
<protein>
    <recommendedName>
        <fullName evidence="6">Oxidative stress 3</fullName>
    </recommendedName>
</protein>
<evidence type="ECO:0008006" key="6">
    <source>
        <dbReference type="Google" id="ProtNLM"/>
    </source>
</evidence>
<feature type="compositionally biased region" description="Acidic residues" evidence="3">
    <location>
        <begin position="32"/>
        <end position="41"/>
    </location>
</feature>
<dbReference type="PANTHER" id="PTHR33172:SF99">
    <property type="entry name" value="COLD INDUCED PROTEIN-LIKE"/>
    <property type="match status" value="1"/>
</dbReference>
<feature type="region of interest" description="Disordered" evidence="3">
    <location>
        <begin position="81"/>
        <end position="148"/>
    </location>
</feature>
<evidence type="ECO:0000256" key="3">
    <source>
        <dbReference type="SAM" id="MobiDB-lite"/>
    </source>
</evidence>
<dbReference type="GO" id="GO:0006950">
    <property type="term" value="P:response to stress"/>
    <property type="evidence" value="ECO:0007669"/>
    <property type="project" value="UniProtKB-ARBA"/>
</dbReference>
<accession>A0A5P1EUP8</accession>
<evidence type="ECO:0000256" key="1">
    <source>
        <dbReference type="ARBA" id="ARBA00004123"/>
    </source>
</evidence>
<feature type="compositionally biased region" description="Low complexity" evidence="3">
    <location>
        <begin position="42"/>
        <end position="61"/>
    </location>
</feature>
<dbReference type="AlphaFoldDB" id="A0A5P1EUP8"/>
<feature type="region of interest" description="Disordered" evidence="3">
    <location>
        <begin position="1"/>
        <end position="62"/>
    </location>
</feature>
<name>A0A5P1EUP8_ASPOF</name>
<evidence type="ECO:0000313" key="4">
    <source>
        <dbReference type="EMBL" id="ONK69778.1"/>
    </source>
</evidence>
<gene>
    <name evidence="4" type="ORF">A4U43_C05F26620</name>
</gene>
<reference evidence="5" key="1">
    <citation type="journal article" date="2017" name="Nat. Commun.">
        <title>The asparagus genome sheds light on the origin and evolution of a young Y chromosome.</title>
        <authorList>
            <person name="Harkess A."/>
            <person name="Zhou J."/>
            <person name="Xu C."/>
            <person name="Bowers J.E."/>
            <person name="Van der Hulst R."/>
            <person name="Ayyampalayam S."/>
            <person name="Mercati F."/>
            <person name="Riccardi P."/>
            <person name="McKain M.R."/>
            <person name="Kakrana A."/>
            <person name="Tang H."/>
            <person name="Ray J."/>
            <person name="Groenendijk J."/>
            <person name="Arikit S."/>
            <person name="Mathioni S.M."/>
            <person name="Nakano M."/>
            <person name="Shan H."/>
            <person name="Telgmann-Rauber A."/>
            <person name="Kanno A."/>
            <person name="Yue Z."/>
            <person name="Chen H."/>
            <person name="Li W."/>
            <person name="Chen Y."/>
            <person name="Xu X."/>
            <person name="Zhang Y."/>
            <person name="Luo S."/>
            <person name="Chen H."/>
            <person name="Gao J."/>
            <person name="Mao Z."/>
            <person name="Pires J.C."/>
            <person name="Luo M."/>
            <person name="Kudrna D."/>
            <person name="Wing R.A."/>
            <person name="Meyers B.C."/>
            <person name="Yi K."/>
            <person name="Kong H."/>
            <person name="Lavrijsen P."/>
            <person name="Sunseri F."/>
            <person name="Falavigna A."/>
            <person name="Ye Y."/>
            <person name="Leebens-Mack J.H."/>
            <person name="Chen G."/>
        </authorList>
    </citation>
    <scope>NUCLEOTIDE SEQUENCE [LARGE SCALE GENOMIC DNA]</scope>
    <source>
        <strain evidence="5">cv. DH0086</strain>
    </source>
</reference>
<proteinExistence type="predicted"/>
<evidence type="ECO:0000256" key="2">
    <source>
        <dbReference type="ARBA" id="ARBA00023242"/>
    </source>
</evidence>
<sequence length="175" mass="18608">MGEGLKQMYREVSSSRAEDEDELGESSSLSGESDDEVEDEANSPSNKSSSSSHGPLHELSSLVSQLPVKRGLSKFYQGKSQSFSSFSDVSSVEDLAKKESPIIKRSMKPCRRSYGGGLDGKDQESCYGSPSGPSNKILPKKGPRGSCASSIARTSSGCSYFAGGKPPAIPMHKNM</sequence>
<dbReference type="Proteomes" id="UP000243459">
    <property type="component" value="Chromosome 5"/>
</dbReference>
<dbReference type="OMA" id="DCHVPGP"/>
<keyword evidence="2" id="KW-0539">Nucleus</keyword>
<dbReference type="Gramene" id="ONK69778">
    <property type="protein sequence ID" value="ONK69778"/>
    <property type="gene ID" value="A4U43_C05F26620"/>
</dbReference>
<keyword evidence="5" id="KW-1185">Reference proteome</keyword>
<organism evidence="4 5">
    <name type="scientific">Asparagus officinalis</name>
    <name type="common">Garden asparagus</name>
    <dbReference type="NCBI Taxonomy" id="4686"/>
    <lineage>
        <taxon>Eukaryota</taxon>
        <taxon>Viridiplantae</taxon>
        <taxon>Streptophyta</taxon>
        <taxon>Embryophyta</taxon>
        <taxon>Tracheophyta</taxon>
        <taxon>Spermatophyta</taxon>
        <taxon>Magnoliopsida</taxon>
        <taxon>Liliopsida</taxon>
        <taxon>Asparagales</taxon>
        <taxon>Asparagaceae</taxon>
        <taxon>Asparagoideae</taxon>
        <taxon>Asparagus</taxon>
    </lineage>
</organism>
<dbReference type="InterPro" id="IPR051992">
    <property type="entry name" value="OxStress_Response_Reg"/>
</dbReference>
<dbReference type="EMBL" id="CM007385">
    <property type="protein sequence ID" value="ONK69778.1"/>
    <property type="molecule type" value="Genomic_DNA"/>
</dbReference>
<dbReference type="GO" id="GO:0005634">
    <property type="term" value="C:nucleus"/>
    <property type="evidence" value="ECO:0007669"/>
    <property type="project" value="UniProtKB-SubCell"/>
</dbReference>
<evidence type="ECO:0000313" key="5">
    <source>
        <dbReference type="Proteomes" id="UP000243459"/>
    </source>
</evidence>
<dbReference type="PANTHER" id="PTHR33172">
    <property type="entry name" value="OS08G0516900 PROTEIN"/>
    <property type="match status" value="1"/>
</dbReference>
<comment type="subcellular location">
    <subcellularLocation>
        <location evidence="1">Nucleus</location>
    </subcellularLocation>
</comment>